<dbReference type="GO" id="GO:0006352">
    <property type="term" value="P:DNA-templated transcription initiation"/>
    <property type="evidence" value="ECO:0007669"/>
    <property type="project" value="InterPro"/>
</dbReference>
<keyword evidence="2" id="KW-0805">Transcription regulation</keyword>
<dbReference type="SUPFAM" id="SSF88659">
    <property type="entry name" value="Sigma3 and sigma4 domains of RNA polymerase sigma factors"/>
    <property type="match status" value="1"/>
</dbReference>
<reference evidence="9" key="1">
    <citation type="journal article" date="2019" name="Genome Announc.">
        <title>Draft Genome Sequence of Pseudoalteromonas piscicida Strain 36Y ROTHPW, an Hypersaline Seawater Isolate from the South Coast of Sonora, Mexico.</title>
        <authorList>
            <person name="Sanchez-Diaz R."/>
            <person name="Molina-Garza Z.J."/>
            <person name="Cruz-Suarez L.E."/>
            <person name="Selvin J."/>
            <person name="Kiran G.S."/>
            <person name="Ibarra-Gamez J.C."/>
            <person name="Gomez-Gil B."/>
            <person name="Galaviz-Silva L."/>
        </authorList>
    </citation>
    <scope>NUCLEOTIDE SEQUENCE [LARGE SCALE GENOMIC DNA]</scope>
    <source>
        <strain evidence="9">36Y_RITHPW</strain>
    </source>
</reference>
<dbReference type="InterPro" id="IPR007627">
    <property type="entry name" value="RNA_pol_sigma70_r2"/>
</dbReference>
<gene>
    <name evidence="8" type="ORF">CEX98_12440</name>
</gene>
<comment type="similarity">
    <text evidence="1">Belongs to the sigma-70 factor family. ECF subfamily.</text>
</comment>
<feature type="domain" description="RNA polymerase sigma-70 region 2" evidence="6">
    <location>
        <begin position="26"/>
        <end position="90"/>
    </location>
</feature>
<dbReference type="GO" id="GO:0016987">
    <property type="term" value="F:sigma factor activity"/>
    <property type="evidence" value="ECO:0007669"/>
    <property type="project" value="UniProtKB-KW"/>
</dbReference>
<keyword evidence="9" id="KW-1185">Reference proteome</keyword>
<dbReference type="Proteomes" id="UP000228621">
    <property type="component" value="Unassembled WGS sequence"/>
</dbReference>
<dbReference type="Gene3D" id="1.10.10.10">
    <property type="entry name" value="Winged helix-like DNA-binding domain superfamily/Winged helix DNA-binding domain"/>
    <property type="match status" value="1"/>
</dbReference>
<organism evidence="8 9">
    <name type="scientific">Pseudoalteromonas piscicida</name>
    <dbReference type="NCBI Taxonomy" id="43662"/>
    <lineage>
        <taxon>Bacteria</taxon>
        <taxon>Pseudomonadati</taxon>
        <taxon>Pseudomonadota</taxon>
        <taxon>Gammaproteobacteria</taxon>
        <taxon>Alteromonadales</taxon>
        <taxon>Pseudoalteromonadaceae</taxon>
        <taxon>Pseudoalteromonas</taxon>
    </lineage>
</organism>
<dbReference type="InterPro" id="IPR013324">
    <property type="entry name" value="RNA_pol_sigma_r3/r4-like"/>
</dbReference>
<dbReference type="Pfam" id="PF08281">
    <property type="entry name" value="Sigma70_r4_2"/>
    <property type="match status" value="1"/>
</dbReference>
<evidence type="ECO:0000256" key="4">
    <source>
        <dbReference type="ARBA" id="ARBA00023125"/>
    </source>
</evidence>
<keyword evidence="5" id="KW-0804">Transcription</keyword>
<dbReference type="OrthoDB" id="9784272at2"/>
<evidence type="ECO:0000256" key="3">
    <source>
        <dbReference type="ARBA" id="ARBA00023082"/>
    </source>
</evidence>
<dbReference type="SUPFAM" id="SSF88946">
    <property type="entry name" value="Sigma2 domain of RNA polymerase sigma factors"/>
    <property type="match status" value="1"/>
</dbReference>
<keyword evidence="3" id="KW-0731">Sigma factor</keyword>
<name>A0A2A5JPX9_PSEO7</name>
<proteinExistence type="inferred from homology"/>
<evidence type="ECO:0000313" key="9">
    <source>
        <dbReference type="Proteomes" id="UP000228621"/>
    </source>
</evidence>
<accession>A0A2A5JPX9</accession>
<evidence type="ECO:0000256" key="1">
    <source>
        <dbReference type="ARBA" id="ARBA00010641"/>
    </source>
</evidence>
<dbReference type="InterPro" id="IPR013249">
    <property type="entry name" value="RNA_pol_sigma70_r4_t2"/>
</dbReference>
<comment type="caution">
    <text evidence="8">The sequence shown here is derived from an EMBL/GenBank/DDBJ whole genome shotgun (WGS) entry which is preliminary data.</text>
</comment>
<dbReference type="NCBIfam" id="TIGR02937">
    <property type="entry name" value="sigma70-ECF"/>
    <property type="match status" value="1"/>
</dbReference>
<dbReference type="InterPro" id="IPR014284">
    <property type="entry name" value="RNA_pol_sigma-70_dom"/>
</dbReference>
<evidence type="ECO:0000256" key="2">
    <source>
        <dbReference type="ARBA" id="ARBA00023015"/>
    </source>
</evidence>
<dbReference type="EMBL" id="NKHF01000055">
    <property type="protein sequence ID" value="PCK31486.1"/>
    <property type="molecule type" value="Genomic_DNA"/>
</dbReference>
<evidence type="ECO:0000256" key="5">
    <source>
        <dbReference type="ARBA" id="ARBA00023163"/>
    </source>
</evidence>
<dbReference type="Gene3D" id="1.10.1740.10">
    <property type="match status" value="1"/>
</dbReference>
<dbReference type="InterPro" id="IPR039425">
    <property type="entry name" value="RNA_pol_sigma-70-like"/>
</dbReference>
<dbReference type="InterPro" id="IPR036388">
    <property type="entry name" value="WH-like_DNA-bd_sf"/>
</dbReference>
<dbReference type="PANTHER" id="PTHR43133:SF8">
    <property type="entry name" value="RNA POLYMERASE SIGMA FACTOR HI_1459-RELATED"/>
    <property type="match status" value="1"/>
</dbReference>
<dbReference type="AlphaFoldDB" id="A0A2A5JPX9"/>
<evidence type="ECO:0000259" key="7">
    <source>
        <dbReference type="Pfam" id="PF08281"/>
    </source>
</evidence>
<dbReference type="PANTHER" id="PTHR43133">
    <property type="entry name" value="RNA POLYMERASE ECF-TYPE SIGMA FACTO"/>
    <property type="match status" value="1"/>
</dbReference>
<feature type="domain" description="RNA polymerase sigma factor 70 region 4 type 2" evidence="7">
    <location>
        <begin position="117"/>
        <end position="169"/>
    </location>
</feature>
<evidence type="ECO:0000259" key="6">
    <source>
        <dbReference type="Pfam" id="PF04542"/>
    </source>
</evidence>
<dbReference type="InterPro" id="IPR013325">
    <property type="entry name" value="RNA_pol_sigma_r2"/>
</dbReference>
<dbReference type="GO" id="GO:0003677">
    <property type="term" value="F:DNA binding"/>
    <property type="evidence" value="ECO:0007669"/>
    <property type="project" value="UniProtKB-KW"/>
</dbReference>
<sequence>MFFNTEKQLIKRALQGNEGAWSRLCAQHHSRVYNQCLRLVGNPQDALDIAQEVFVSMYRNLHTFNGDAKFSTWVFKITHARIVDHMRKHKFESIESKEPEAHQQGPDVTIVQQQSNQEVYTALKQLPFEQRIVVELKFFQHYTFEEIAVQLELSSNTVKARLYSALGKMKGQLEVQNHG</sequence>
<protein>
    <submittedName>
        <fullName evidence="8">RNA polymerase subunit sigma-24</fullName>
    </submittedName>
</protein>
<dbReference type="Pfam" id="PF04542">
    <property type="entry name" value="Sigma70_r2"/>
    <property type="match status" value="1"/>
</dbReference>
<evidence type="ECO:0000313" key="8">
    <source>
        <dbReference type="EMBL" id="PCK31486.1"/>
    </source>
</evidence>
<dbReference type="CDD" id="cd06171">
    <property type="entry name" value="Sigma70_r4"/>
    <property type="match status" value="1"/>
</dbReference>
<keyword evidence="4" id="KW-0238">DNA-binding</keyword>